<evidence type="ECO:0000256" key="2">
    <source>
        <dbReference type="ARBA" id="ARBA00023012"/>
    </source>
</evidence>
<evidence type="ECO:0000256" key="4">
    <source>
        <dbReference type="ARBA" id="ARBA00023125"/>
    </source>
</evidence>
<evidence type="ECO:0000256" key="7">
    <source>
        <dbReference type="PROSITE-ProRule" id="PRU01091"/>
    </source>
</evidence>
<accession>A0A2S9J659</accession>
<dbReference type="InterPro" id="IPR001789">
    <property type="entry name" value="Sig_transdc_resp-reg_receiver"/>
</dbReference>
<dbReference type="GO" id="GO:0005829">
    <property type="term" value="C:cytosol"/>
    <property type="evidence" value="ECO:0007669"/>
    <property type="project" value="TreeGrafter"/>
</dbReference>
<keyword evidence="2" id="KW-0902">Two-component regulatory system</keyword>
<feature type="domain" description="Response regulatory" evidence="8">
    <location>
        <begin position="2"/>
        <end position="116"/>
    </location>
</feature>
<dbReference type="InterPro" id="IPR011006">
    <property type="entry name" value="CheY-like_superfamily"/>
</dbReference>
<protein>
    <submittedName>
        <fullName evidence="10">DNA-binding response regulator</fullName>
    </submittedName>
</protein>
<name>A0A2S9J659_9SPHI</name>
<dbReference type="EMBL" id="PVBQ01000004">
    <property type="protein sequence ID" value="PRD48276.1"/>
    <property type="molecule type" value="Genomic_DNA"/>
</dbReference>
<reference evidence="10 11" key="1">
    <citation type="submission" date="2018-02" db="EMBL/GenBank/DDBJ databases">
        <title>The draft genome of Sphingobacterium sp. 5JN-11.</title>
        <authorList>
            <person name="Liu L."/>
            <person name="Li L."/>
            <person name="Liang L."/>
            <person name="Zhang X."/>
            <person name="Wang T."/>
        </authorList>
    </citation>
    <scope>NUCLEOTIDE SEQUENCE [LARGE SCALE GENOMIC DNA]</scope>
    <source>
        <strain evidence="10 11">5JN-11</strain>
    </source>
</reference>
<feature type="domain" description="OmpR/PhoB-type" evidence="9">
    <location>
        <begin position="126"/>
        <end position="224"/>
    </location>
</feature>
<evidence type="ECO:0000313" key="10">
    <source>
        <dbReference type="EMBL" id="PRD48276.1"/>
    </source>
</evidence>
<dbReference type="GO" id="GO:0032993">
    <property type="term" value="C:protein-DNA complex"/>
    <property type="evidence" value="ECO:0007669"/>
    <property type="project" value="TreeGrafter"/>
</dbReference>
<dbReference type="FunFam" id="3.40.50.2300:FF:000001">
    <property type="entry name" value="DNA-binding response regulator PhoB"/>
    <property type="match status" value="1"/>
</dbReference>
<dbReference type="InterPro" id="IPR039420">
    <property type="entry name" value="WalR-like"/>
</dbReference>
<keyword evidence="1 6" id="KW-0597">Phosphoprotein</keyword>
<dbReference type="FunFam" id="1.10.10.10:FF:000005">
    <property type="entry name" value="Two-component system response regulator"/>
    <property type="match status" value="1"/>
</dbReference>
<keyword evidence="5" id="KW-0804">Transcription</keyword>
<evidence type="ECO:0000313" key="11">
    <source>
        <dbReference type="Proteomes" id="UP000239711"/>
    </source>
</evidence>
<dbReference type="InterPro" id="IPR036388">
    <property type="entry name" value="WH-like_DNA-bd_sf"/>
</dbReference>
<keyword evidence="4 7" id="KW-0238">DNA-binding</keyword>
<dbReference type="GO" id="GO:0000976">
    <property type="term" value="F:transcription cis-regulatory region binding"/>
    <property type="evidence" value="ECO:0007669"/>
    <property type="project" value="TreeGrafter"/>
</dbReference>
<dbReference type="GO" id="GO:0006355">
    <property type="term" value="P:regulation of DNA-templated transcription"/>
    <property type="evidence" value="ECO:0007669"/>
    <property type="project" value="InterPro"/>
</dbReference>
<evidence type="ECO:0000256" key="6">
    <source>
        <dbReference type="PROSITE-ProRule" id="PRU00169"/>
    </source>
</evidence>
<dbReference type="PROSITE" id="PS50110">
    <property type="entry name" value="RESPONSE_REGULATORY"/>
    <property type="match status" value="1"/>
</dbReference>
<dbReference type="CDD" id="cd00383">
    <property type="entry name" value="trans_reg_C"/>
    <property type="match status" value="1"/>
</dbReference>
<dbReference type="SUPFAM" id="SSF52172">
    <property type="entry name" value="CheY-like"/>
    <property type="match status" value="1"/>
</dbReference>
<dbReference type="Pfam" id="PF00072">
    <property type="entry name" value="Response_reg"/>
    <property type="match status" value="1"/>
</dbReference>
<gene>
    <name evidence="10" type="ORF">C5745_07165</name>
</gene>
<dbReference type="Pfam" id="PF00486">
    <property type="entry name" value="Trans_reg_C"/>
    <property type="match status" value="1"/>
</dbReference>
<keyword evidence="3" id="KW-0805">Transcription regulation</keyword>
<dbReference type="PANTHER" id="PTHR48111">
    <property type="entry name" value="REGULATOR OF RPOS"/>
    <property type="match status" value="1"/>
</dbReference>
<dbReference type="Proteomes" id="UP000239711">
    <property type="component" value="Unassembled WGS sequence"/>
</dbReference>
<dbReference type="Gene3D" id="3.40.50.2300">
    <property type="match status" value="1"/>
</dbReference>
<evidence type="ECO:0000259" key="9">
    <source>
        <dbReference type="PROSITE" id="PS51755"/>
    </source>
</evidence>
<evidence type="ECO:0000256" key="1">
    <source>
        <dbReference type="ARBA" id="ARBA00022553"/>
    </source>
</evidence>
<dbReference type="OrthoDB" id="9790442at2"/>
<dbReference type="PANTHER" id="PTHR48111:SF22">
    <property type="entry name" value="REGULATOR OF RPOS"/>
    <property type="match status" value="1"/>
</dbReference>
<sequence length="226" mass="25854">MEILLIEDEPSVISLIERGLKGENHRISIAMDGFTGLKMAGLNRYDLIILDVMLPGMNGLDVCKNIRMANEEVPILILSALNQTEDIVEAFNRDADDYLTKPFKLDELRARVNRFSRRATNRKSTPNTVSIGNLVIDRDSKTVVRGDTLIILTATEYRLLEYLLINKNKVLSRVDILEKVWSMDFNMGTNVVDVYVNYLRKKIDHPFNKKLIHTVIGMGYVLRNEN</sequence>
<organism evidence="10 11">
    <name type="scientific">Sphingobacterium haloxyli</name>
    <dbReference type="NCBI Taxonomy" id="2100533"/>
    <lineage>
        <taxon>Bacteria</taxon>
        <taxon>Pseudomonadati</taxon>
        <taxon>Bacteroidota</taxon>
        <taxon>Sphingobacteriia</taxon>
        <taxon>Sphingobacteriales</taxon>
        <taxon>Sphingobacteriaceae</taxon>
        <taxon>Sphingobacterium</taxon>
    </lineage>
</organism>
<evidence type="ECO:0000259" key="8">
    <source>
        <dbReference type="PROSITE" id="PS50110"/>
    </source>
</evidence>
<dbReference type="SMART" id="SM00448">
    <property type="entry name" value="REC"/>
    <property type="match status" value="1"/>
</dbReference>
<dbReference type="SMART" id="SM00862">
    <property type="entry name" value="Trans_reg_C"/>
    <property type="match status" value="1"/>
</dbReference>
<dbReference type="InterPro" id="IPR001867">
    <property type="entry name" value="OmpR/PhoB-type_DNA-bd"/>
</dbReference>
<comment type="caution">
    <text evidence="10">The sequence shown here is derived from an EMBL/GenBank/DDBJ whole genome shotgun (WGS) entry which is preliminary data.</text>
</comment>
<dbReference type="AlphaFoldDB" id="A0A2S9J659"/>
<dbReference type="PROSITE" id="PS51755">
    <property type="entry name" value="OMPR_PHOB"/>
    <property type="match status" value="1"/>
</dbReference>
<dbReference type="GO" id="GO:0000156">
    <property type="term" value="F:phosphorelay response regulator activity"/>
    <property type="evidence" value="ECO:0007669"/>
    <property type="project" value="TreeGrafter"/>
</dbReference>
<evidence type="ECO:0000256" key="3">
    <source>
        <dbReference type="ARBA" id="ARBA00023015"/>
    </source>
</evidence>
<keyword evidence="11" id="KW-1185">Reference proteome</keyword>
<dbReference type="CDD" id="cd17574">
    <property type="entry name" value="REC_OmpR"/>
    <property type="match status" value="1"/>
</dbReference>
<dbReference type="Gene3D" id="1.10.10.10">
    <property type="entry name" value="Winged helix-like DNA-binding domain superfamily/Winged helix DNA-binding domain"/>
    <property type="match status" value="1"/>
</dbReference>
<dbReference type="RefSeq" id="WP_105716303.1">
    <property type="nucleotide sequence ID" value="NZ_PVBQ01000004.1"/>
</dbReference>
<feature type="modified residue" description="4-aspartylphosphate" evidence="6">
    <location>
        <position position="51"/>
    </location>
</feature>
<feature type="DNA-binding region" description="OmpR/PhoB-type" evidence="7">
    <location>
        <begin position="126"/>
        <end position="224"/>
    </location>
</feature>
<evidence type="ECO:0000256" key="5">
    <source>
        <dbReference type="ARBA" id="ARBA00023163"/>
    </source>
</evidence>
<proteinExistence type="predicted"/>